<evidence type="ECO:0000313" key="6">
    <source>
        <dbReference type="EMBL" id="GIO28405.1"/>
    </source>
</evidence>
<comment type="subcellular location">
    <subcellularLocation>
        <location evidence="5">Cell membrane</location>
        <topology evidence="5">Multi-pass membrane protein</topology>
    </subcellularLocation>
    <subcellularLocation>
        <location evidence="1">Membrane</location>
        <topology evidence="1">Multi-pass membrane protein</topology>
    </subcellularLocation>
</comment>
<comment type="similarity">
    <text evidence="5">Belongs to the TatC family.</text>
</comment>
<dbReference type="GO" id="GO:0065002">
    <property type="term" value="P:intracellular protein transmembrane transport"/>
    <property type="evidence" value="ECO:0007669"/>
    <property type="project" value="TreeGrafter"/>
</dbReference>
<keyword evidence="5" id="KW-0653">Protein transport</keyword>
<keyword evidence="5" id="KW-0813">Transport</keyword>
<dbReference type="GO" id="GO:0043953">
    <property type="term" value="P:protein transport by the Tat complex"/>
    <property type="evidence" value="ECO:0007669"/>
    <property type="project" value="UniProtKB-UniRule"/>
</dbReference>
<organism evidence="6 7">
    <name type="scientific">Ornithinibacillus bavariensis</name>
    <dbReference type="NCBI Taxonomy" id="545502"/>
    <lineage>
        <taxon>Bacteria</taxon>
        <taxon>Bacillati</taxon>
        <taxon>Bacillota</taxon>
        <taxon>Bacilli</taxon>
        <taxon>Bacillales</taxon>
        <taxon>Bacillaceae</taxon>
        <taxon>Ornithinibacillus</taxon>
    </lineage>
</organism>
<dbReference type="Pfam" id="PF00902">
    <property type="entry name" value="TatC"/>
    <property type="match status" value="1"/>
</dbReference>
<comment type="subunit">
    <text evidence="5">Forms a complex with TatA.</text>
</comment>
<feature type="transmembrane region" description="Helical" evidence="5">
    <location>
        <begin position="104"/>
        <end position="134"/>
    </location>
</feature>
<proteinExistence type="inferred from homology"/>
<keyword evidence="5" id="KW-0811">Translocation</keyword>
<dbReference type="RefSeq" id="WP_212921874.1">
    <property type="nucleotide sequence ID" value="NZ_BORP01000007.1"/>
</dbReference>
<feature type="transmembrane region" description="Helical" evidence="5">
    <location>
        <begin position="192"/>
        <end position="211"/>
    </location>
</feature>
<evidence type="ECO:0000256" key="3">
    <source>
        <dbReference type="ARBA" id="ARBA00022989"/>
    </source>
</evidence>
<name>A0A920C720_9BACI</name>
<comment type="caution">
    <text evidence="5">Lacks conserved residue(s) required for the propagation of feature annotation.</text>
</comment>
<sequence>MVRKNPEKEMNFTAHLSELRNRLVISAVFFVAFFIISFIYVDDILNFFLNDFDFKLTLIGVGEIVWISITVAGIVAIAGTIPILAFQLWMFIKPGLTPKERRASLAFIPAIFLLFLGGLVVGYFMFIKLILPFLLSLNNGMFNEMFTAEKYFKFLFRVTLPFAIIFEIPIIAMFLTSLGILTPRFMRKTRKYAYFVLVIISTMVTPPDFFLPIVVSIPFFLLYEISILLSSSVYRKREEKHQEFMEA</sequence>
<comment type="caution">
    <text evidence="6">The sequence shown here is derived from an EMBL/GenBank/DDBJ whole genome shotgun (WGS) entry which is preliminary data.</text>
</comment>
<gene>
    <name evidence="6" type="primary">tatC_1</name>
    <name evidence="5" type="synonym">tatC</name>
    <name evidence="6" type="ORF">J43TS3_30160</name>
</gene>
<keyword evidence="3 5" id="KW-1133">Transmembrane helix</keyword>
<dbReference type="EMBL" id="BORP01000007">
    <property type="protein sequence ID" value="GIO28405.1"/>
    <property type="molecule type" value="Genomic_DNA"/>
</dbReference>
<dbReference type="GO" id="GO:0009977">
    <property type="term" value="F:proton motive force dependent protein transmembrane transporter activity"/>
    <property type="evidence" value="ECO:0007669"/>
    <property type="project" value="TreeGrafter"/>
</dbReference>
<accession>A0A920C720</accession>
<feature type="transmembrane region" description="Helical" evidence="5">
    <location>
        <begin position="21"/>
        <end position="41"/>
    </location>
</feature>
<feature type="transmembrane region" description="Helical" evidence="5">
    <location>
        <begin position="154"/>
        <end position="180"/>
    </location>
</feature>
<dbReference type="AlphaFoldDB" id="A0A920C720"/>
<dbReference type="PROSITE" id="PS01218">
    <property type="entry name" value="TATC"/>
    <property type="match status" value="1"/>
</dbReference>
<reference evidence="6" key="1">
    <citation type="submission" date="2021-03" db="EMBL/GenBank/DDBJ databases">
        <title>Antimicrobial resistance genes in bacteria isolated from Japanese honey, and their potential for conferring macrolide and lincosamide resistance in the American foulbrood pathogen Paenibacillus larvae.</title>
        <authorList>
            <person name="Okamoto M."/>
            <person name="Kumagai M."/>
            <person name="Kanamori H."/>
            <person name="Takamatsu D."/>
        </authorList>
    </citation>
    <scope>NUCLEOTIDE SEQUENCE</scope>
    <source>
        <strain evidence="6">J43TS3</strain>
    </source>
</reference>
<dbReference type="Proteomes" id="UP000676917">
    <property type="component" value="Unassembled WGS sequence"/>
</dbReference>
<evidence type="ECO:0000256" key="5">
    <source>
        <dbReference type="HAMAP-Rule" id="MF_00902"/>
    </source>
</evidence>
<keyword evidence="5" id="KW-1003">Cell membrane</keyword>
<dbReference type="HAMAP" id="MF_00902">
    <property type="entry name" value="TatC"/>
    <property type="match status" value="1"/>
</dbReference>
<protein>
    <recommendedName>
        <fullName evidence="5">Sec-independent protein translocase protein TatC</fullName>
    </recommendedName>
</protein>
<dbReference type="PRINTS" id="PR01840">
    <property type="entry name" value="TATCFAMILY"/>
</dbReference>
<evidence type="ECO:0000256" key="2">
    <source>
        <dbReference type="ARBA" id="ARBA00022692"/>
    </source>
</evidence>
<dbReference type="NCBIfam" id="TIGR00945">
    <property type="entry name" value="tatC"/>
    <property type="match status" value="1"/>
</dbReference>
<dbReference type="PANTHER" id="PTHR30371:SF4">
    <property type="entry name" value="SEC-INDEPENDENT PROTEIN TRANSLOCASE PROTEIN TATCD"/>
    <property type="match status" value="1"/>
</dbReference>
<dbReference type="PANTHER" id="PTHR30371">
    <property type="entry name" value="SEC-INDEPENDENT PROTEIN TRANSLOCASE PROTEIN TATC"/>
    <property type="match status" value="1"/>
</dbReference>
<evidence type="ECO:0000256" key="4">
    <source>
        <dbReference type="ARBA" id="ARBA00023136"/>
    </source>
</evidence>
<dbReference type="InterPro" id="IPR019820">
    <property type="entry name" value="Sec-indep_translocase_CS"/>
</dbReference>
<dbReference type="InterPro" id="IPR002033">
    <property type="entry name" value="TatC"/>
</dbReference>
<feature type="transmembrane region" description="Helical" evidence="5">
    <location>
        <begin position="64"/>
        <end position="92"/>
    </location>
</feature>
<evidence type="ECO:0000256" key="1">
    <source>
        <dbReference type="ARBA" id="ARBA00004141"/>
    </source>
</evidence>
<keyword evidence="4 5" id="KW-0472">Membrane</keyword>
<comment type="function">
    <text evidence="5">Part of the twin-arginine translocation (Tat) system that transports large folded proteins containing a characteristic twin-arginine motif in their signal peptide across membranes.</text>
</comment>
<keyword evidence="2 5" id="KW-0812">Transmembrane</keyword>
<evidence type="ECO:0000313" key="7">
    <source>
        <dbReference type="Proteomes" id="UP000676917"/>
    </source>
</evidence>
<dbReference type="GO" id="GO:0033281">
    <property type="term" value="C:TAT protein transport complex"/>
    <property type="evidence" value="ECO:0007669"/>
    <property type="project" value="UniProtKB-UniRule"/>
</dbReference>
<keyword evidence="7" id="KW-1185">Reference proteome</keyword>